<accession>A0A117NL97</accession>
<dbReference type="EMBL" id="LLXE01000375">
    <property type="protein sequence ID" value="KUM57335.1"/>
    <property type="molecule type" value="Genomic_DNA"/>
</dbReference>
<keyword evidence="1" id="KW-0812">Transmembrane</keyword>
<keyword evidence="1" id="KW-1133">Transmembrane helix</keyword>
<feature type="transmembrane region" description="Helical" evidence="1">
    <location>
        <begin position="61"/>
        <end position="84"/>
    </location>
</feature>
<evidence type="ECO:0000313" key="3">
    <source>
        <dbReference type="Proteomes" id="UP000055045"/>
    </source>
</evidence>
<protein>
    <submittedName>
        <fullName evidence="2">Uncharacterized protein</fullName>
    </submittedName>
</protein>
<dbReference type="Proteomes" id="UP000055045">
    <property type="component" value="Unassembled WGS sequence"/>
</dbReference>
<evidence type="ECO:0000313" key="2">
    <source>
        <dbReference type="EMBL" id="KUM57335.1"/>
    </source>
</evidence>
<keyword evidence="3" id="KW-1185">Reference proteome</keyword>
<reference evidence="2 3" key="1">
    <citation type="submission" date="2015-10" db="EMBL/GenBank/DDBJ databases">
        <title>Genome sequencing of Penicillium freii.</title>
        <authorList>
            <person name="Nguyen H.D."/>
            <person name="Visagie C.M."/>
            <person name="Seifert K.A."/>
        </authorList>
    </citation>
    <scope>NUCLEOTIDE SEQUENCE [LARGE SCALE GENOMIC DNA]</scope>
    <source>
        <strain evidence="2 3">DAOM 242723</strain>
    </source>
</reference>
<name>A0A117NL97_PENFR</name>
<evidence type="ECO:0000256" key="1">
    <source>
        <dbReference type="SAM" id="Phobius"/>
    </source>
</evidence>
<organism evidence="2 3">
    <name type="scientific">Penicillium freii</name>
    <dbReference type="NCBI Taxonomy" id="48697"/>
    <lineage>
        <taxon>Eukaryota</taxon>
        <taxon>Fungi</taxon>
        <taxon>Dikarya</taxon>
        <taxon>Ascomycota</taxon>
        <taxon>Pezizomycotina</taxon>
        <taxon>Eurotiomycetes</taxon>
        <taxon>Eurotiomycetidae</taxon>
        <taxon>Eurotiales</taxon>
        <taxon>Aspergillaceae</taxon>
        <taxon>Penicillium</taxon>
    </lineage>
</organism>
<comment type="caution">
    <text evidence="2">The sequence shown here is derived from an EMBL/GenBank/DDBJ whole genome shotgun (WGS) entry which is preliminary data.</text>
</comment>
<gene>
    <name evidence="2" type="ORF">ACN42_g9854</name>
</gene>
<proteinExistence type="predicted"/>
<keyword evidence="1" id="KW-0472">Membrane</keyword>
<dbReference type="AlphaFoldDB" id="A0A117NL97"/>
<sequence length="108" mass="12134">MPRVQDDLWSFTSRRLARVNIHSGQEGRQSCVYLPTGPPAYSTMGAYAQGERYLQAARICWSVASVFTIPLTSMVCSCAAVAFLQQRTRQQWKPTLRSEYGTGRQGLE</sequence>